<keyword evidence="2" id="KW-0732">Signal</keyword>
<feature type="region of interest" description="Disordered" evidence="1">
    <location>
        <begin position="60"/>
        <end position="82"/>
    </location>
</feature>
<proteinExistence type="predicted"/>
<feature type="chain" id="PRO_5038650457" evidence="2">
    <location>
        <begin position="42"/>
        <end position="1526"/>
    </location>
</feature>
<dbReference type="Proteomes" id="UP000824005">
    <property type="component" value="Unassembled WGS sequence"/>
</dbReference>
<keyword evidence="5" id="KW-0378">Hydrolase</keyword>
<dbReference type="GO" id="GO:0016798">
    <property type="term" value="F:hydrolase activity, acting on glycosyl bonds"/>
    <property type="evidence" value="ECO:0007669"/>
    <property type="project" value="UniProtKB-KW"/>
</dbReference>
<dbReference type="Gene3D" id="1.20.1610.10">
    <property type="entry name" value="alpha-1,2-mannosidases domains"/>
    <property type="match status" value="1"/>
</dbReference>
<dbReference type="GO" id="GO:0000224">
    <property type="term" value="F:peptide-N4-(N-acetyl-beta-glucosaminyl)asparagine amidase activity"/>
    <property type="evidence" value="ECO:0007669"/>
    <property type="project" value="TreeGrafter"/>
</dbReference>
<dbReference type="Pfam" id="PF07971">
    <property type="entry name" value="Glyco_hydro_92"/>
    <property type="match status" value="1"/>
</dbReference>
<dbReference type="EC" id="3.2.1.-" evidence="5"/>
<feature type="signal peptide" evidence="2">
    <location>
        <begin position="1"/>
        <end position="41"/>
    </location>
</feature>
<dbReference type="InterPro" id="IPR008979">
    <property type="entry name" value="Galactose-bd-like_sf"/>
</dbReference>
<evidence type="ECO:0000259" key="4">
    <source>
        <dbReference type="PROSITE" id="PS50093"/>
    </source>
</evidence>
<feature type="domain" description="F5/8 type C" evidence="3">
    <location>
        <begin position="66"/>
        <end position="218"/>
    </location>
</feature>
<dbReference type="InterPro" id="IPR013783">
    <property type="entry name" value="Ig-like_fold"/>
</dbReference>
<dbReference type="PROSITE" id="PS50093">
    <property type="entry name" value="PKD"/>
    <property type="match status" value="1"/>
</dbReference>
<dbReference type="InterPro" id="IPR000601">
    <property type="entry name" value="PKD_dom"/>
</dbReference>
<dbReference type="EMBL" id="DXDC01000344">
    <property type="protein sequence ID" value="HIY66854.1"/>
    <property type="molecule type" value="Genomic_DNA"/>
</dbReference>
<reference evidence="5" key="1">
    <citation type="journal article" date="2021" name="PeerJ">
        <title>Extensive microbial diversity within the chicken gut microbiome revealed by metagenomics and culture.</title>
        <authorList>
            <person name="Gilroy R."/>
            <person name="Ravi A."/>
            <person name="Getino M."/>
            <person name="Pursley I."/>
            <person name="Horton D.L."/>
            <person name="Alikhan N.F."/>
            <person name="Baker D."/>
            <person name="Gharbi K."/>
            <person name="Hall N."/>
            <person name="Watson M."/>
            <person name="Adriaenssens E.M."/>
            <person name="Foster-Nyarko E."/>
            <person name="Jarju S."/>
            <person name="Secka A."/>
            <person name="Antonio M."/>
            <person name="Oren A."/>
            <person name="Chaudhuri R.R."/>
            <person name="La Ragione R."/>
            <person name="Hildebrand F."/>
            <person name="Pallen M.J."/>
        </authorList>
    </citation>
    <scope>NUCLEOTIDE SEQUENCE</scope>
    <source>
        <strain evidence="5">ChiGjej1B1-98</strain>
    </source>
</reference>
<dbReference type="InterPro" id="IPR008928">
    <property type="entry name" value="6-hairpin_glycosidase_sf"/>
</dbReference>
<accession>A0A9D1YVZ0</accession>
<dbReference type="PANTHER" id="PTHR12143">
    <property type="entry name" value="PEPTIDE N-GLYCANASE PNGASE -RELATED"/>
    <property type="match status" value="1"/>
</dbReference>
<dbReference type="NCBIfam" id="TIGR01180">
    <property type="entry name" value="aman2_put"/>
    <property type="match status" value="1"/>
</dbReference>
<dbReference type="CDD" id="cd00146">
    <property type="entry name" value="PKD"/>
    <property type="match status" value="1"/>
</dbReference>
<feature type="non-terminal residue" evidence="5">
    <location>
        <position position="1526"/>
    </location>
</feature>
<dbReference type="PANTHER" id="PTHR12143:SF43">
    <property type="entry name" value="PUTATIVE-RELATED"/>
    <property type="match status" value="1"/>
</dbReference>
<dbReference type="GO" id="GO:0005975">
    <property type="term" value="P:carbohydrate metabolic process"/>
    <property type="evidence" value="ECO:0007669"/>
    <property type="project" value="InterPro"/>
</dbReference>
<feature type="domain" description="PKD" evidence="4">
    <location>
        <begin position="1302"/>
        <end position="1391"/>
    </location>
</feature>
<dbReference type="InterPro" id="IPR035986">
    <property type="entry name" value="PKD_dom_sf"/>
</dbReference>
<dbReference type="InterPro" id="IPR005887">
    <property type="entry name" value="GH92_a_mannosidase_put"/>
</dbReference>
<dbReference type="GO" id="GO:0006516">
    <property type="term" value="P:glycoprotein catabolic process"/>
    <property type="evidence" value="ECO:0007669"/>
    <property type="project" value="TreeGrafter"/>
</dbReference>
<evidence type="ECO:0000313" key="5">
    <source>
        <dbReference type="EMBL" id="HIY66854.1"/>
    </source>
</evidence>
<dbReference type="SUPFAM" id="SSF49785">
    <property type="entry name" value="Galactose-binding domain-like"/>
    <property type="match status" value="1"/>
</dbReference>
<dbReference type="Gene3D" id="2.70.98.10">
    <property type="match status" value="1"/>
</dbReference>
<comment type="caution">
    <text evidence="5">The sequence shown here is derived from an EMBL/GenBank/DDBJ whole genome shotgun (WGS) entry which is preliminary data.</text>
</comment>
<sequence>MTVPQHTPSKSRARATRKAMYASGIALAVAASTLGATPALAQVNESTTTFFSSFESDDAAPVLEGTGESSNLSGEHGHPGSIHDAVETVTASEENDPNEIAENLADGDSGTKWLSFSHPAWVQYELSEPHSIEQYLLTSANDAEDRDPDTFTIEGSTNGTDWETIDEQSDVRFDARHETLTFDLDQPTAEYTYYRLDISSVRGDVDLVQLADWTLIGDADAQVDPSDLGLEIGDGPTSSYTAKTNVGWTGLQALQYSGRHLASGPAASTTVLYDDLDIAVEQDSELSYTIFPNLDGEQTYAATFVAVDLVFDDDSTLSASEATDAYGYSVDARTQGYANKLWPDQWNRIAVDLGQFAGKTITEIRFVYDHPGDDVQNVEVATGDTAFSGWLDDVTIDHADPIDTEDGLVSYVDTRRGTNSTGGFSRGNHIPAAAWPNGFNFLVPMTNADNHGTIYHYHQNNTANNLPALQGIGFSHQPSIWMGDRNQLAVLPADNGNPTSSLNDRRLEFQHDNEVARPDIYSVEFENGIFTETVPTDHGAVYRFTFTGDESSVLIDSVEGPANLEVAADGTVTGWVDGGSGYPGRSRMFIYGTFDGSPTTAGDAPQGDREHAQYAAFETSEGESVELRIATSMISLDQAAHNHSLELEGQSFDALHTAVKDAWNERLSVIKDVQGATDVQLTTLYSSLYRLNLYPNSQFENVGTADQPEYQYASPFEQTGDASDTETNATIVDGKIYVNNGFWDTYRTAWPLYAMLYPEVTEELVDGFVEHYREGGWLSRWSSPGYADLMTGTSSDVAFAEAYMAGSLSTDVALEAYDAAVKNATVLPESSAVGRKGLERSIFLGFTHASTHESASWGLEGFINDFGIATMARELAADPDTPEDRVEQLLEEADYFDGRAQNFVEMYNPDAGVFTARNADGSWPEGADFDKKAWGGAFTEASGWTFAFHAPHDVDGMAALYGGRDGLLNELYDFFNERERADRSGIHEAREARDVRLGMLGLSNQVAHHIPYVLAEAGDPTMAQEMLSDIQQRMFVGDDIGQGFPGDEDNGEFSAWYIFSALGFYPLEVGSGNYTIGSPLFDSITLDVEGTEITIESEGAATGSMYVDGVDINGTAITETTFDGQLLRDGGTMTFTMSDEPSNWGAKDLTEDLDVPTPLVDATHPDHGTLTATDGTPVGSLVDDNMNSSTTFESGEAELVWTSDSGPVAVDRYTLTSVETDGTPESWTLSGSVDGSTWVELDSRAAEEFSWSTQTRPFSVDDASGFTSFKLEVSSGEGELRLAEVELYARSAGDADLDVRPASEQTVSVDDEFTGALATIVGQEDTADGYTVTVDFGDGAQAEDVTLTRDGLGAWTVTAPHTFDAPGTYTVGVSVSDSSGNTAATSTTVHVVRDYTLEGMFNVVCIGDVGEVAPDCDGQHYGYDRTKLAEDEFTQGETHELDGTDLTFDLPDVEPGEPDNITGEGQTVWVDLGDGATEIAFIGMANEGDRDQEVTLHFEDGSTQTVALAFGDWVGAAGDPAFDNSV</sequence>
<dbReference type="SUPFAM" id="SSF48208">
    <property type="entry name" value="Six-hairpin glycosidases"/>
    <property type="match status" value="1"/>
</dbReference>
<dbReference type="InterPro" id="IPR012939">
    <property type="entry name" value="Glyco_hydro_92"/>
</dbReference>
<reference evidence="5" key="2">
    <citation type="submission" date="2021-04" db="EMBL/GenBank/DDBJ databases">
        <authorList>
            <person name="Gilroy R."/>
        </authorList>
    </citation>
    <scope>NUCLEOTIDE SEQUENCE</scope>
    <source>
        <strain evidence="5">ChiGjej1B1-98</strain>
    </source>
</reference>
<dbReference type="InterPro" id="IPR050883">
    <property type="entry name" value="PNGase"/>
</dbReference>
<evidence type="ECO:0000256" key="1">
    <source>
        <dbReference type="SAM" id="MobiDB-lite"/>
    </source>
</evidence>
<keyword evidence="5" id="KW-0326">Glycosidase</keyword>
<dbReference type="Gene3D" id="2.60.40.10">
    <property type="entry name" value="Immunoglobulins"/>
    <property type="match status" value="1"/>
</dbReference>
<protein>
    <submittedName>
        <fullName evidence="5">GH92 family glycosyl hydrolase</fullName>
        <ecNumber evidence="5">3.2.1.-</ecNumber>
    </submittedName>
</protein>
<evidence type="ECO:0000259" key="3">
    <source>
        <dbReference type="PROSITE" id="PS50022"/>
    </source>
</evidence>
<evidence type="ECO:0000256" key="2">
    <source>
        <dbReference type="SAM" id="SignalP"/>
    </source>
</evidence>
<organism evidence="5 6">
    <name type="scientific">Candidatus Agrococcus pullicola</name>
    <dbReference type="NCBI Taxonomy" id="2838429"/>
    <lineage>
        <taxon>Bacteria</taxon>
        <taxon>Bacillati</taxon>
        <taxon>Actinomycetota</taxon>
        <taxon>Actinomycetes</taxon>
        <taxon>Micrococcales</taxon>
        <taxon>Microbacteriaceae</taxon>
        <taxon>Agrococcus</taxon>
    </lineage>
</organism>
<dbReference type="PROSITE" id="PS50022">
    <property type="entry name" value="FA58C_3"/>
    <property type="match status" value="1"/>
</dbReference>
<evidence type="ECO:0000313" key="6">
    <source>
        <dbReference type="Proteomes" id="UP000824005"/>
    </source>
</evidence>
<dbReference type="InterPro" id="IPR014718">
    <property type="entry name" value="GH-type_carb-bd"/>
</dbReference>
<dbReference type="SUPFAM" id="SSF49299">
    <property type="entry name" value="PKD domain"/>
    <property type="match status" value="1"/>
</dbReference>
<gene>
    <name evidence="5" type="ORF">H9830_11320</name>
</gene>
<name>A0A9D1YVZ0_9MICO</name>
<dbReference type="GO" id="GO:0030246">
    <property type="term" value="F:carbohydrate binding"/>
    <property type="evidence" value="ECO:0007669"/>
    <property type="project" value="InterPro"/>
</dbReference>
<dbReference type="Gene3D" id="1.20.1050.60">
    <property type="entry name" value="alpha-1,2-mannosidase"/>
    <property type="match status" value="1"/>
</dbReference>
<dbReference type="Pfam" id="PF17678">
    <property type="entry name" value="Glyco_hydro_92N"/>
    <property type="match status" value="1"/>
</dbReference>
<dbReference type="Pfam" id="PF00754">
    <property type="entry name" value="F5_F8_type_C"/>
    <property type="match status" value="1"/>
</dbReference>
<dbReference type="Gene3D" id="3.30.2080.10">
    <property type="entry name" value="GH92 mannosidase domain"/>
    <property type="match status" value="1"/>
</dbReference>
<dbReference type="Gene3D" id="2.60.120.260">
    <property type="entry name" value="Galactose-binding domain-like"/>
    <property type="match status" value="2"/>
</dbReference>
<dbReference type="GO" id="GO:0005829">
    <property type="term" value="C:cytosol"/>
    <property type="evidence" value="ECO:0007669"/>
    <property type="project" value="TreeGrafter"/>
</dbReference>
<dbReference type="InterPro" id="IPR000421">
    <property type="entry name" value="FA58C"/>
</dbReference>
<dbReference type="InterPro" id="IPR041371">
    <property type="entry name" value="GH92_N"/>
</dbReference>